<dbReference type="GO" id="GO:0008270">
    <property type="term" value="F:zinc ion binding"/>
    <property type="evidence" value="ECO:0007669"/>
    <property type="project" value="UniProtKB-KW"/>
</dbReference>
<feature type="compositionally biased region" description="Polar residues" evidence="5">
    <location>
        <begin position="1202"/>
        <end position="1221"/>
    </location>
</feature>
<dbReference type="Gene3D" id="3.90.70.200">
    <property type="entry name" value="Plus-3 domain"/>
    <property type="match status" value="1"/>
</dbReference>
<dbReference type="EMBL" id="JACGWJ010000018">
    <property type="protein sequence ID" value="KAL0349592.1"/>
    <property type="molecule type" value="Genomic_DNA"/>
</dbReference>
<organism evidence="10">
    <name type="scientific">Sesamum radiatum</name>
    <name type="common">Black benniseed</name>
    <dbReference type="NCBI Taxonomy" id="300843"/>
    <lineage>
        <taxon>Eukaryota</taxon>
        <taxon>Viridiplantae</taxon>
        <taxon>Streptophyta</taxon>
        <taxon>Embryophyta</taxon>
        <taxon>Tracheophyta</taxon>
        <taxon>Spermatophyta</taxon>
        <taxon>Magnoliopsida</taxon>
        <taxon>eudicotyledons</taxon>
        <taxon>Gunneridae</taxon>
        <taxon>Pentapetalae</taxon>
        <taxon>asterids</taxon>
        <taxon>lamiids</taxon>
        <taxon>Lamiales</taxon>
        <taxon>Pedaliaceae</taxon>
        <taxon>Sesamum</taxon>
    </lineage>
</organism>
<feature type="region of interest" description="Disordered" evidence="5">
    <location>
        <begin position="1405"/>
        <end position="1438"/>
    </location>
</feature>
<feature type="compositionally biased region" description="Polar residues" evidence="5">
    <location>
        <begin position="1008"/>
        <end position="1017"/>
    </location>
</feature>
<reference evidence="10" key="1">
    <citation type="submission" date="2020-06" db="EMBL/GenBank/DDBJ databases">
        <authorList>
            <person name="Li T."/>
            <person name="Hu X."/>
            <person name="Zhang T."/>
            <person name="Song X."/>
            <person name="Zhang H."/>
            <person name="Dai N."/>
            <person name="Sheng W."/>
            <person name="Hou X."/>
            <person name="Wei L."/>
        </authorList>
    </citation>
    <scope>NUCLEOTIDE SEQUENCE</scope>
    <source>
        <strain evidence="10">G02</strain>
        <tissue evidence="10">Leaf</tissue>
    </source>
</reference>
<feature type="domain" description="C3H1-type" evidence="6">
    <location>
        <begin position="1561"/>
        <end position="1586"/>
    </location>
</feature>
<dbReference type="SMART" id="SM00151">
    <property type="entry name" value="SWIB"/>
    <property type="match status" value="1"/>
</dbReference>
<dbReference type="Gene3D" id="3.30.1490.40">
    <property type="match status" value="1"/>
</dbReference>
<dbReference type="InterPro" id="IPR035445">
    <property type="entry name" value="GYF-like_dom_sf"/>
</dbReference>
<evidence type="ECO:0000256" key="2">
    <source>
        <dbReference type="ARBA" id="ARBA00022771"/>
    </source>
</evidence>
<dbReference type="CDD" id="cd10567">
    <property type="entry name" value="SWIB-MDM2_like"/>
    <property type="match status" value="1"/>
</dbReference>
<dbReference type="InterPro" id="IPR036128">
    <property type="entry name" value="Plus3-like_sf"/>
</dbReference>
<dbReference type="InterPro" id="IPR036885">
    <property type="entry name" value="SWIB_MDM2_dom_sf"/>
</dbReference>
<feature type="region of interest" description="Disordered" evidence="5">
    <location>
        <begin position="514"/>
        <end position="538"/>
    </location>
</feature>
<dbReference type="InterPro" id="IPR003169">
    <property type="entry name" value="GYF"/>
</dbReference>
<proteinExistence type="predicted"/>
<dbReference type="Pfam" id="PF02201">
    <property type="entry name" value="SWIB"/>
    <property type="match status" value="1"/>
</dbReference>
<evidence type="ECO:0000259" key="9">
    <source>
        <dbReference type="PROSITE" id="PS51925"/>
    </source>
</evidence>
<feature type="compositionally biased region" description="Polar residues" evidence="5">
    <location>
        <begin position="978"/>
        <end position="994"/>
    </location>
</feature>
<feature type="zinc finger region" description="C3H1-type" evidence="4">
    <location>
        <begin position="1561"/>
        <end position="1586"/>
    </location>
</feature>
<evidence type="ECO:0000259" key="6">
    <source>
        <dbReference type="PROSITE" id="PS50103"/>
    </source>
</evidence>
<feature type="region of interest" description="Disordered" evidence="5">
    <location>
        <begin position="1202"/>
        <end position="1222"/>
    </location>
</feature>
<dbReference type="GO" id="GO:0003677">
    <property type="term" value="F:DNA binding"/>
    <property type="evidence" value="ECO:0007669"/>
    <property type="project" value="InterPro"/>
</dbReference>
<feature type="compositionally biased region" description="Basic and acidic residues" evidence="5">
    <location>
        <begin position="1522"/>
        <end position="1531"/>
    </location>
</feature>
<dbReference type="InterPro" id="IPR058668">
    <property type="entry name" value="NERD_dom"/>
</dbReference>
<dbReference type="PROSITE" id="PS50829">
    <property type="entry name" value="GYF"/>
    <property type="match status" value="1"/>
</dbReference>
<protein>
    <submittedName>
        <fullName evidence="10">Zinc finger CCCH domain-containing protein 44</fullName>
    </submittedName>
</protein>
<dbReference type="InterPro" id="IPR019835">
    <property type="entry name" value="SWIB_domain"/>
</dbReference>
<feature type="region of interest" description="Disordered" evidence="5">
    <location>
        <begin position="1522"/>
        <end position="1557"/>
    </location>
</feature>
<dbReference type="SUPFAM" id="SSF55277">
    <property type="entry name" value="GYF domain"/>
    <property type="match status" value="1"/>
</dbReference>
<comment type="caution">
    <text evidence="10">The sequence shown here is derived from an EMBL/GenBank/DDBJ whole genome shotgun (WGS) entry which is preliminary data.</text>
</comment>
<dbReference type="SMART" id="SM00719">
    <property type="entry name" value="Plus3"/>
    <property type="match status" value="1"/>
</dbReference>
<dbReference type="Gene3D" id="1.10.245.10">
    <property type="entry name" value="SWIB/MDM2 domain"/>
    <property type="match status" value="1"/>
</dbReference>
<dbReference type="SUPFAM" id="SSF159042">
    <property type="entry name" value="Plus3-like"/>
    <property type="match status" value="1"/>
</dbReference>
<evidence type="ECO:0000259" key="8">
    <source>
        <dbReference type="PROSITE" id="PS51360"/>
    </source>
</evidence>
<dbReference type="Pfam" id="PF02213">
    <property type="entry name" value="GYF"/>
    <property type="match status" value="1"/>
</dbReference>
<evidence type="ECO:0000259" key="7">
    <source>
        <dbReference type="PROSITE" id="PS50829"/>
    </source>
</evidence>
<feature type="region of interest" description="Disordered" evidence="5">
    <location>
        <begin position="974"/>
        <end position="1028"/>
    </location>
</feature>
<dbReference type="PROSITE" id="PS50103">
    <property type="entry name" value="ZF_C3H1"/>
    <property type="match status" value="1"/>
</dbReference>
<feature type="domain" description="GYF" evidence="7">
    <location>
        <begin position="913"/>
        <end position="966"/>
    </location>
</feature>
<dbReference type="PROSITE" id="PS51360">
    <property type="entry name" value="PLUS3"/>
    <property type="match status" value="1"/>
</dbReference>
<dbReference type="CDD" id="cd00072">
    <property type="entry name" value="GYF"/>
    <property type="match status" value="1"/>
</dbReference>
<dbReference type="SUPFAM" id="SSF90229">
    <property type="entry name" value="CCCH zinc finger"/>
    <property type="match status" value="1"/>
</dbReference>
<evidence type="ECO:0000256" key="4">
    <source>
        <dbReference type="PROSITE-ProRule" id="PRU00723"/>
    </source>
</evidence>
<dbReference type="PANTHER" id="PTHR46695">
    <property type="entry name" value="ZINC FINGER CCCH DOMAIN-CONTAINING PROTEIN 44-RELATED"/>
    <property type="match status" value="1"/>
</dbReference>
<feature type="domain" description="Plus3" evidence="8">
    <location>
        <begin position="547"/>
        <end position="658"/>
    </location>
</feature>
<dbReference type="InterPro" id="IPR004343">
    <property type="entry name" value="Plus-3_dom"/>
</dbReference>
<evidence type="ECO:0000256" key="5">
    <source>
        <dbReference type="SAM" id="MobiDB-lite"/>
    </source>
</evidence>
<feature type="region of interest" description="Disordered" evidence="5">
    <location>
        <begin position="805"/>
        <end position="844"/>
    </location>
</feature>
<name>A0AAW2P0I4_SESRA</name>
<gene>
    <name evidence="10" type="ORF">Sradi_4108400</name>
</gene>
<dbReference type="SMART" id="SM00444">
    <property type="entry name" value="GYF"/>
    <property type="match status" value="1"/>
</dbReference>
<feature type="domain" description="DM2" evidence="9">
    <location>
        <begin position="404"/>
        <end position="487"/>
    </location>
</feature>
<reference evidence="10" key="2">
    <citation type="journal article" date="2024" name="Plant">
        <title>Genomic evolution and insights into agronomic trait innovations of Sesamum species.</title>
        <authorList>
            <person name="Miao H."/>
            <person name="Wang L."/>
            <person name="Qu L."/>
            <person name="Liu H."/>
            <person name="Sun Y."/>
            <person name="Le M."/>
            <person name="Wang Q."/>
            <person name="Wei S."/>
            <person name="Zheng Y."/>
            <person name="Lin W."/>
            <person name="Duan Y."/>
            <person name="Cao H."/>
            <person name="Xiong S."/>
            <person name="Wang X."/>
            <person name="Wei L."/>
            <person name="Li C."/>
            <person name="Ma Q."/>
            <person name="Ju M."/>
            <person name="Zhao R."/>
            <person name="Li G."/>
            <person name="Mu C."/>
            <person name="Tian Q."/>
            <person name="Mei H."/>
            <person name="Zhang T."/>
            <person name="Gao T."/>
            <person name="Zhang H."/>
        </authorList>
    </citation>
    <scope>NUCLEOTIDE SEQUENCE</scope>
    <source>
        <strain evidence="10">G02</strain>
    </source>
</reference>
<dbReference type="SUPFAM" id="SSF47592">
    <property type="entry name" value="SWIB/MDM2 domain"/>
    <property type="match status" value="1"/>
</dbReference>
<dbReference type="Pfam" id="PF03126">
    <property type="entry name" value="Plus-3"/>
    <property type="match status" value="1"/>
</dbReference>
<sequence length="1586" mass="176083">MENIETLLAAVAQTQGFDDDEPVVSTAAEAGLEDSESSPVIRGEISGLQLTGEVSGDARLSAVVDAPPTAQNPAFSAVGHVIGAGERRKRGRPPKGQLAAKPPPPKRKKQEEEEEEEDVCFICFDGGSLDIVSSLSSMMGLKEVFLECYLRSFFGSVLNLSGKCLGAVRRLTIRRVLSGMKNISNQKQSGLAVGTYVVYVGKLLIICATLAPTHCARDAEKMQITYVLEETKGGEGLVFVHLLTFFELYSSMNFNVAAEDLVQVDFDDKSSWEYLFKVYWLMEVSISYRRTEHLELNKPNVEINLLQSDGLARAVSSIDNHVIKLNRDKVEDELSHSIDTVKQNMDEVTDEPSIHEATDEQGIKETIYTPSIEKNQDYSTIVKDSNKPCICKITNSKEPDKPSIDCITKWASKDLLEFVAHMKNGDTSAISQFDVQTLLLEYIKRNNLWDRHRKSQIICDRRLKNLFGKPCVGHIEMFKLLEYHFLIMEDSQKNSFIPAGFAGSVASDMEVDGNVFESSMPSNSRKPKTRKKSEERAPQNDLNEYAAIDVHNINLIYLRRNLMEHLIEDKNFNDKVIGVNWITKVAEPYKIGERTADFMLEVLNLDKKEVVSIDAISNQEFTEDECRQLRQSIRCGLVKQFTVGELQKKAMALQPVRINDWLEAEILQLNHLRDRASEKGRLQHDYLFINLRIRLEFMFWTIEVRLNKKRQWKLLFNFMFICIDVSRAKTSKYICYNSKCRRSLGGYCLFVHKELPNKKYLGASFFHPNSHGMTKDFAHVSWRSLTLFTLREYVDKLQLLKSPEEHQRRLSEVPEIHADPKMSPDYESEQDARSGEKSTKGKEERYIQMHSRLIEKTDASGSNSSDKHMDQANSTNLAIDGRNDLAMQRSGLETTTATACVGNSPLSNNIETENLWHYRDPNGKIQGPFSMMQLRKWSVTGLFPPDMRIWTNHEQYDSLLLTDALDGLFHITSELSHKPSSGSQEHGSSAGTSRMDQDSKQTEAAWPNNPSVLSDHNTGLMRADESGSSWPRCWDLLKDDNSSADNVQVRNLLPSSSSETDLALPDRGQEIVEVSHASQDGEKSSGGLTASRMTSELELQNQSNDEDRVGLSSEDKLRLLNINLSSNDMESGSVSAPVSKSFDSSNLAVKVDVLDLSCPTPRTAENQQSVSLDVQNSGFLELLSPTPRSNNEDQGGQAIETKQSGVTSFPMQNSGPSSASSLMVDRTQIPEVANEWCGYSLGPAKPSVQEWDPGLVSASSSKLPEVSTENVATSISDSHNLTHASPSHPASNIPNWLAILNEPIEFDALGEESVSDLLAEVDAMESQGALPSPTSAMKFARELMEDCKDDCFSTIEDFSHTHDLRKSDALSSTEQIQLTSQSSVPCKPIEPSPIDAFDSFKRSSVHSSASSEGETNAPVYSGDAGSEFHPAAPNRSQEMVGTTMAPATGSDITDPGWGNVHGNINLVTVQGNVNLVLGGPAQGMANLSWGSNPGTAWVNPNINCSLINGSLPWDGQRKYGGERFTSPRERGYQGSDSGFGRGRPPWSRQPYGGGGYSRPLPKGQRVCKFFESGHCKKGAHCDYLHP</sequence>
<evidence type="ECO:0000313" key="10">
    <source>
        <dbReference type="EMBL" id="KAL0349592.1"/>
    </source>
</evidence>
<dbReference type="PANTHER" id="PTHR46695:SF4">
    <property type="entry name" value="ZINC FINGER CCCH DOMAIN-CONTAINING PROTEIN 44"/>
    <property type="match status" value="1"/>
</dbReference>
<evidence type="ECO:0000256" key="3">
    <source>
        <dbReference type="ARBA" id="ARBA00022833"/>
    </source>
</evidence>
<evidence type="ECO:0000256" key="1">
    <source>
        <dbReference type="ARBA" id="ARBA00022723"/>
    </source>
</evidence>
<feature type="region of interest" description="Disordered" evidence="5">
    <location>
        <begin position="85"/>
        <end position="113"/>
    </location>
</feature>
<dbReference type="InterPro" id="IPR003121">
    <property type="entry name" value="SWIB_MDM2_domain"/>
</dbReference>
<dbReference type="PROSITE" id="PS51925">
    <property type="entry name" value="SWIB_MDM2"/>
    <property type="match status" value="1"/>
</dbReference>
<dbReference type="Pfam" id="PF25980">
    <property type="entry name" value="NERD_plant"/>
    <property type="match status" value="1"/>
</dbReference>
<keyword evidence="2 4" id="KW-0863">Zinc-finger</keyword>
<dbReference type="InterPro" id="IPR000571">
    <property type="entry name" value="Znf_CCCH"/>
</dbReference>
<dbReference type="InterPro" id="IPR036855">
    <property type="entry name" value="Znf_CCCH_sf"/>
</dbReference>
<accession>A0AAW2P0I4</accession>
<keyword evidence="1 4" id="KW-0479">Metal-binding</keyword>
<keyword evidence="3 4" id="KW-0862">Zinc</keyword>